<keyword evidence="4" id="KW-1185">Reference proteome</keyword>
<dbReference type="EMBL" id="JAGMUV010000004">
    <property type="protein sequence ID" value="KAH7161708.1"/>
    <property type="molecule type" value="Genomic_DNA"/>
</dbReference>
<dbReference type="AlphaFoldDB" id="A0A9P9JDR3"/>
<proteinExistence type="predicted"/>
<dbReference type="OrthoDB" id="425534at2759"/>
<dbReference type="Proteomes" id="UP000738349">
    <property type="component" value="Unassembled WGS sequence"/>
</dbReference>
<protein>
    <submittedName>
        <fullName evidence="3">TAP-like protein-domain-containing protein</fullName>
    </submittedName>
</protein>
<evidence type="ECO:0000256" key="1">
    <source>
        <dbReference type="SAM" id="MobiDB-lite"/>
    </source>
</evidence>
<evidence type="ECO:0000313" key="4">
    <source>
        <dbReference type="Proteomes" id="UP000738349"/>
    </source>
</evidence>
<gene>
    <name evidence="3" type="ORF">EDB81DRAFT_644126</name>
</gene>
<feature type="domain" description="Peptidase S33 tripeptidyl aminopeptidase-like C-terminal" evidence="2">
    <location>
        <begin position="70"/>
        <end position="160"/>
    </location>
</feature>
<sequence length="164" mass="17490">MNGTAKGFSTKLKTDNTEPNGGSEYATRAIYCQDYGSSFSSVVDVKSVLGVTSALLPLTRGALEAFAVAAYCVGWPAPERNPAHTLDPEQAKRLPPILLVNVFCDPETSSAWAQGVREQIPSAVNIWRNGSGHTSYPLEGETRNSIEKFLISGKLPAQGAVFGT</sequence>
<reference evidence="3" key="1">
    <citation type="journal article" date="2021" name="Nat. Commun.">
        <title>Genetic determinants of endophytism in the Arabidopsis root mycobiome.</title>
        <authorList>
            <person name="Mesny F."/>
            <person name="Miyauchi S."/>
            <person name="Thiergart T."/>
            <person name="Pickel B."/>
            <person name="Atanasova L."/>
            <person name="Karlsson M."/>
            <person name="Huettel B."/>
            <person name="Barry K.W."/>
            <person name="Haridas S."/>
            <person name="Chen C."/>
            <person name="Bauer D."/>
            <person name="Andreopoulos W."/>
            <person name="Pangilinan J."/>
            <person name="LaButti K."/>
            <person name="Riley R."/>
            <person name="Lipzen A."/>
            <person name="Clum A."/>
            <person name="Drula E."/>
            <person name="Henrissat B."/>
            <person name="Kohler A."/>
            <person name="Grigoriev I.V."/>
            <person name="Martin F.M."/>
            <person name="Hacquard S."/>
        </authorList>
    </citation>
    <scope>NUCLEOTIDE SEQUENCE</scope>
    <source>
        <strain evidence="3">MPI-CAGE-AT-0147</strain>
    </source>
</reference>
<dbReference type="InterPro" id="IPR013595">
    <property type="entry name" value="Pept_S33_TAP-like_C"/>
</dbReference>
<evidence type="ECO:0000313" key="3">
    <source>
        <dbReference type="EMBL" id="KAH7161708.1"/>
    </source>
</evidence>
<evidence type="ECO:0000259" key="2">
    <source>
        <dbReference type="Pfam" id="PF08386"/>
    </source>
</evidence>
<accession>A0A9P9JDR3</accession>
<comment type="caution">
    <text evidence="3">The sequence shown here is derived from an EMBL/GenBank/DDBJ whole genome shotgun (WGS) entry which is preliminary data.</text>
</comment>
<organism evidence="3 4">
    <name type="scientific">Dactylonectria macrodidyma</name>
    <dbReference type="NCBI Taxonomy" id="307937"/>
    <lineage>
        <taxon>Eukaryota</taxon>
        <taxon>Fungi</taxon>
        <taxon>Dikarya</taxon>
        <taxon>Ascomycota</taxon>
        <taxon>Pezizomycotina</taxon>
        <taxon>Sordariomycetes</taxon>
        <taxon>Hypocreomycetidae</taxon>
        <taxon>Hypocreales</taxon>
        <taxon>Nectriaceae</taxon>
        <taxon>Dactylonectria</taxon>
    </lineage>
</organism>
<name>A0A9P9JDR3_9HYPO</name>
<feature type="region of interest" description="Disordered" evidence="1">
    <location>
        <begin position="1"/>
        <end position="20"/>
    </location>
</feature>
<dbReference type="Pfam" id="PF08386">
    <property type="entry name" value="Abhydrolase_4"/>
    <property type="match status" value="1"/>
</dbReference>